<dbReference type="Pfam" id="PF02298">
    <property type="entry name" value="Cu_bind_like"/>
    <property type="match status" value="2"/>
</dbReference>
<feature type="region of interest" description="Disordered" evidence="13">
    <location>
        <begin position="79"/>
        <end position="99"/>
    </location>
</feature>
<dbReference type="Gene3D" id="2.60.40.420">
    <property type="entry name" value="Cupredoxins - blue copper proteins"/>
    <property type="match status" value="2"/>
</dbReference>
<dbReference type="GO" id="GO:0009055">
    <property type="term" value="F:electron transfer activity"/>
    <property type="evidence" value="ECO:0007669"/>
    <property type="project" value="InterPro"/>
</dbReference>
<comment type="similarity">
    <text evidence="2">Belongs to the PPR family. P subfamily.</text>
</comment>
<gene>
    <name evidence="15" type="ORF">QJS10_CPB17g00192</name>
</gene>
<reference evidence="15" key="2">
    <citation type="submission" date="2023-06" db="EMBL/GenBank/DDBJ databases">
        <authorList>
            <person name="Ma L."/>
            <person name="Liu K.-W."/>
            <person name="Li Z."/>
            <person name="Hsiao Y.-Y."/>
            <person name="Qi Y."/>
            <person name="Fu T."/>
            <person name="Tang G."/>
            <person name="Zhang D."/>
            <person name="Sun W.-H."/>
            <person name="Liu D.-K."/>
            <person name="Li Y."/>
            <person name="Chen G.-Z."/>
            <person name="Liu X.-D."/>
            <person name="Liao X.-Y."/>
            <person name="Jiang Y.-T."/>
            <person name="Yu X."/>
            <person name="Hao Y."/>
            <person name="Huang J."/>
            <person name="Zhao X.-W."/>
            <person name="Ke S."/>
            <person name="Chen Y.-Y."/>
            <person name="Wu W.-L."/>
            <person name="Hsu J.-L."/>
            <person name="Lin Y.-F."/>
            <person name="Huang M.-D."/>
            <person name="Li C.-Y."/>
            <person name="Huang L."/>
            <person name="Wang Z.-W."/>
            <person name="Zhao X."/>
            <person name="Zhong W.-Y."/>
            <person name="Peng D.-H."/>
            <person name="Ahmad S."/>
            <person name="Lan S."/>
            <person name="Zhang J.-S."/>
            <person name="Tsai W.-C."/>
            <person name="Van De Peer Y."/>
            <person name="Liu Z.-J."/>
        </authorList>
    </citation>
    <scope>NUCLEOTIDE SEQUENCE</scope>
    <source>
        <strain evidence="15">CP</strain>
        <tissue evidence="15">Leaves</tissue>
    </source>
</reference>
<dbReference type="NCBIfam" id="TIGR00756">
    <property type="entry name" value="PPR"/>
    <property type="match status" value="3"/>
</dbReference>
<dbReference type="Pfam" id="PF01535">
    <property type="entry name" value="PPR"/>
    <property type="match status" value="2"/>
</dbReference>
<reference evidence="15" key="1">
    <citation type="journal article" date="2023" name="Nat. Commun.">
        <title>Diploid and tetraploid genomes of Acorus and the evolution of monocots.</title>
        <authorList>
            <person name="Ma L."/>
            <person name="Liu K.W."/>
            <person name="Li Z."/>
            <person name="Hsiao Y.Y."/>
            <person name="Qi Y."/>
            <person name="Fu T."/>
            <person name="Tang G.D."/>
            <person name="Zhang D."/>
            <person name="Sun W.H."/>
            <person name="Liu D.K."/>
            <person name="Li Y."/>
            <person name="Chen G.Z."/>
            <person name="Liu X.D."/>
            <person name="Liao X.Y."/>
            <person name="Jiang Y.T."/>
            <person name="Yu X."/>
            <person name="Hao Y."/>
            <person name="Huang J."/>
            <person name="Zhao X.W."/>
            <person name="Ke S."/>
            <person name="Chen Y.Y."/>
            <person name="Wu W.L."/>
            <person name="Hsu J.L."/>
            <person name="Lin Y.F."/>
            <person name="Huang M.D."/>
            <person name="Li C.Y."/>
            <person name="Huang L."/>
            <person name="Wang Z.W."/>
            <person name="Zhao X."/>
            <person name="Zhong W.Y."/>
            <person name="Peng D.H."/>
            <person name="Ahmad S."/>
            <person name="Lan S."/>
            <person name="Zhang J.S."/>
            <person name="Tsai W.C."/>
            <person name="Van de Peer Y."/>
            <person name="Liu Z.J."/>
        </authorList>
    </citation>
    <scope>NUCLEOTIDE SEQUENCE</scope>
    <source>
        <strain evidence="15">CP</strain>
    </source>
</reference>
<comment type="similarity">
    <text evidence="10">Belongs to the early nodulin-like (ENODL) family.</text>
</comment>
<dbReference type="PROSITE" id="PS51375">
    <property type="entry name" value="PPR"/>
    <property type="match status" value="3"/>
</dbReference>
<keyword evidence="16" id="KW-1185">Reference proteome</keyword>
<dbReference type="InterPro" id="IPR050872">
    <property type="entry name" value="PPR_P_subfamily"/>
</dbReference>
<evidence type="ECO:0000256" key="5">
    <source>
        <dbReference type="ARBA" id="ARBA00022737"/>
    </source>
</evidence>
<feature type="repeat" description="PPR" evidence="12">
    <location>
        <begin position="303"/>
        <end position="337"/>
    </location>
</feature>
<evidence type="ECO:0000256" key="2">
    <source>
        <dbReference type="ARBA" id="ARBA00007626"/>
    </source>
</evidence>
<dbReference type="InterPro" id="IPR011990">
    <property type="entry name" value="TPR-like_helical_dom_sf"/>
</dbReference>
<keyword evidence="6" id="KW-0472">Membrane</keyword>
<keyword evidence="3" id="KW-0336">GPI-anchor</keyword>
<evidence type="ECO:0000256" key="11">
    <source>
        <dbReference type="ARBA" id="ARBA00037868"/>
    </source>
</evidence>
<dbReference type="AlphaFoldDB" id="A0AAV9CU91"/>
<keyword evidence="5" id="KW-0677">Repeat</keyword>
<dbReference type="InterPro" id="IPR041846">
    <property type="entry name" value="ENL_dom"/>
</dbReference>
<dbReference type="FunFam" id="2.60.40.420:FF:000010">
    <property type="entry name" value="Early nodulin-like protein 1"/>
    <property type="match status" value="1"/>
</dbReference>
<evidence type="ECO:0000256" key="1">
    <source>
        <dbReference type="ARBA" id="ARBA00004589"/>
    </source>
</evidence>
<evidence type="ECO:0000256" key="6">
    <source>
        <dbReference type="ARBA" id="ARBA00023136"/>
    </source>
</evidence>
<dbReference type="PANTHER" id="PTHR46128:SF329">
    <property type="entry name" value="MITOCHONDRIAL GROUP I INTRON SPLICING FACTOR DMR1"/>
    <property type="match status" value="1"/>
</dbReference>
<keyword evidence="8" id="KW-0325">Glycoprotein</keyword>
<evidence type="ECO:0000256" key="4">
    <source>
        <dbReference type="ARBA" id="ARBA00022729"/>
    </source>
</evidence>
<dbReference type="GO" id="GO:0098552">
    <property type="term" value="C:side of membrane"/>
    <property type="evidence" value="ECO:0007669"/>
    <property type="project" value="UniProtKB-KW"/>
</dbReference>
<keyword evidence="9" id="KW-0449">Lipoprotein</keyword>
<dbReference type="SUPFAM" id="SSF49503">
    <property type="entry name" value="Cupredoxins"/>
    <property type="match status" value="2"/>
</dbReference>
<dbReference type="Gene3D" id="1.25.40.10">
    <property type="entry name" value="Tetratricopeptide repeat domain"/>
    <property type="match status" value="3"/>
</dbReference>
<evidence type="ECO:0000256" key="12">
    <source>
        <dbReference type="PROSITE-ProRule" id="PRU00708"/>
    </source>
</evidence>
<evidence type="ECO:0000256" key="8">
    <source>
        <dbReference type="ARBA" id="ARBA00023180"/>
    </source>
</evidence>
<dbReference type="InterPro" id="IPR008972">
    <property type="entry name" value="Cupredoxin"/>
</dbReference>
<dbReference type="Pfam" id="PF13041">
    <property type="entry name" value="PPR_2"/>
    <property type="match status" value="1"/>
</dbReference>
<feature type="compositionally biased region" description="Low complexity" evidence="13">
    <location>
        <begin position="79"/>
        <end position="94"/>
    </location>
</feature>
<dbReference type="PANTHER" id="PTHR46128">
    <property type="entry name" value="MITOCHONDRIAL GROUP I INTRON SPLICING FACTOR CCM1"/>
    <property type="match status" value="1"/>
</dbReference>
<dbReference type="EMBL" id="JAUJYO010000017">
    <property type="protein sequence ID" value="KAK1291888.1"/>
    <property type="molecule type" value="Genomic_DNA"/>
</dbReference>
<name>A0AAV9CU91_ACOCL</name>
<evidence type="ECO:0000256" key="7">
    <source>
        <dbReference type="ARBA" id="ARBA00023157"/>
    </source>
</evidence>
<feature type="domain" description="Phytocyanin" evidence="14">
    <location>
        <begin position="1"/>
        <end position="74"/>
    </location>
</feature>
<dbReference type="CDD" id="cd11019">
    <property type="entry name" value="OsENODL1_like"/>
    <property type="match status" value="1"/>
</dbReference>
<evidence type="ECO:0000313" key="15">
    <source>
        <dbReference type="EMBL" id="KAK1291888.1"/>
    </source>
</evidence>
<evidence type="ECO:0000256" key="13">
    <source>
        <dbReference type="SAM" id="MobiDB-lite"/>
    </source>
</evidence>
<feature type="domain" description="Phytocyanin" evidence="14">
    <location>
        <begin position="516"/>
        <end position="620"/>
    </location>
</feature>
<dbReference type="InterPro" id="IPR002885">
    <property type="entry name" value="PPR_rpt"/>
</dbReference>
<evidence type="ECO:0000256" key="9">
    <source>
        <dbReference type="ARBA" id="ARBA00023288"/>
    </source>
</evidence>
<dbReference type="PROSITE" id="PS51485">
    <property type="entry name" value="PHYTOCYANIN"/>
    <property type="match status" value="2"/>
</dbReference>
<evidence type="ECO:0000259" key="14">
    <source>
        <dbReference type="PROSITE" id="PS51485"/>
    </source>
</evidence>
<feature type="repeat" description="PPR" evidence="12">
    <location>
        <begin position="338"/>
        <end position="372"/>
    </location>
</feature>
<evidence type="ECO:0000256" key="10">
    <source>
        <dbReference type="ARBA" id="ARBA00035011"/>
    </source>
</evidence>
<protein>
    <submittedName>
        <fullName evidence="15">Pentatricopeptide repeat-containing protein</fullName>
    </submittedName>
</protein>
<comment type="subcellular location">
    <subcellularLocation>
        <location evidence="11">Endomembrane system</location>
        <topology evidence="11">Lipid-anchor</topology>
    </subcellularLocation>
    <subcellularLocation>
        <location evidence="1">Membrane</location>
        <topology evidence="1">Lipid-anchor</topology>
        <topology evidence="1">GPI-anchor</topology>
    </subcellularLocation>
</comment>
<evidence type="ECO:0000313" key="16">
    <source>
        <dbReference type="Proteomes" id="UP001180020"/>
    </source>
</evidence>
<dbReference type="InterPro" id="IPR003245">
    <property type="entry name" value="Phytocyanin_dom"/>
</dbReference>
<dbReference type="Proteomes" id="UP001180020">
    <property type="component" value="Unassembled WGS sequence"/>
</dbReference>
<accession>A0AAV9CU91</accession>
<evidence type="ECO:0000256" key="3">
    <source>
        <dbReference type="ARBA" id="ARBA00022622"/>
    </source>
</evidence>
<organism evidence="15 16">
    <name type="scientific">Acorus calamus</name>
    <name type="common">Sweet flag</name>
    <dbReference type="NCBI Taxonomy" id="4465"/>
    <lineage>
        <taxon>Eukaryota</taxon>
        <taxon>Viridiplantae</taxon>
        <taxon>Streptophyta</taxon>
        <taxon>Embryophyta</taxon>
        <taxon>Tracheophyta</taxon>
        <taxon>Spermatophyta</taxon>
        <taxon>Magnoliopsida</taxon>
        <taxon>Liliopsida</taxon>
        <taxon>Acoraceae</taxon>
        <taxon>Acorus</taxon>
    </lineage>
</organism>
<keyword evidence="4" id="KW-0732">Signal</keyword>
<comment type="caution">
    <text evidence="15">The sequence shown here is derived from an EMBL/GenBank/DDBJ whole genome shotgun (WGS) entry which is preliminary data.</text>
</comment>
<feature type="repeat" description="PPR" evidence="12">
    <location>
        <begin position="373"/>
        <end position="407"/>
    </location>
</feature>
<dbReference type="GO" id="GO:0012505">
    <property type="term" value="C:endomembrane system"/>
    <property type="evidence" value="ECO:0007669"/>
    <property type="project" value="UniProtKB-SubCell"/>
</dbReference>
<keyword evidence="7" id="KW-1015">Disulfide bond</keyword>
<sequence>MFKLVKLWKYEAKKESVAEVTKEAYLSCNATSPIFQNDGGNTTVRLERSGPFYFISGEKDHCQKGQKLIVVVLSKKSGGSASSSSSPSPAPMGSFNGPAIAPAGSDARRRLSSNGEALEFLHGSGFRPTKGLVVSALRELRDDWESALLAFRWATAGDRCPSVCLAVWHWMIWVLSQHGKFGLAWRLVQQMHRSSVLTRRPLLILIESYAASNEVGKAIKTFHAMEKFKLYADTKSFYTLLHALCKHGNIEEAENLLLLNKKLFPPETEGFNIILNGWCNISVDITEAKRVWREMAACCIHPDATSYTHMISCFSKSGNLCDSLKLYDQMKIKGWIPGLEVYNSLVYILARENCMKEAFNLFEKIREAGLKPDTDSFNSLIIPLCETGKIDDAWNVLNDMVLKGLNPTIGTYHAFAKVESMEGTLKLIDRMWEAGCGPVGDTFLLIIEKFLRLQQSEDALKMWTEMKRHDIEPEPSHYVVMVRGLIDCGWISKARDFNNEMKLKGFRKTGIYFKAKDFLVGGTTNAWKIPTSKTNSLNNWAQGTRFQIGDSLVWKYEAKKDSVVEVTREAYLSCNATDPISQNDEGNTTVRFERSGAFYFISGEKGHCQKGQKLIVVVLSRRSGGSASSSSPSPAPMGSFDGPAIAPASGDAHRIGGSSHVVGALVVLGGLDGDGGVLNFMRDEMFLVEWGDLNFLVCDVRVPGKVIGWGKWMIHL</sequence>
<proteinExistence type="inferred from homology"/>